<reference evidence="2" key="1">
    <citation type="journal article" date="2020" name="Stud. Mycol.">
        <title>101 Dothideomycetes genomes: a test case for predicting lifestyles and emergence of pathogens.</title>
        <authorList>
            <person name="Haridas S."/>
            <person name="Albert R."/>
            <person name="Binder M."/>
            <person name="Bloem J."/>
            <person name="Labutti K."/>
            <person name="Salamov A."/>
            <person name="Andreopoulos B."/>
            <person name="Baker S."/>
            <person name="Barry K."/>
            <person name="Bills G."/>
            <person name="Bluhm B."/>
            <person name="Cannon C."/>
            <person name="Castanera R."/>
            <person name="Culley D."/>
            <person name="Daum C."/>
            <person name="Ezra D."/>
            <person name="Gonzalez J."/>
            <person name="Henrissat B."/>
            <person name="Kuo A."/>
            <person name="Liang C."/>
            <person name="Lipzen A."/>
            <person name="Lutzoni F."/>
            <person name="Magnuson J."/>
            <person name="Mondo S."/>
            <person name="Nolan M."/>
            <person name="Ohm R."/>
            <person name="Pangilinan J."/>
            <person name="Park H.-J."/>
            <person name="Ramirez L."/>
            <person name="Alfaro M."/>
            <person name="Sun H."/>
            <person name="Tritt A."/>
            <person name="Yoshinaga Y."/>
            <person name="Zwiers L.-H."/>
            <person name="Turgeon B."/>
            <person name="Goodwin S."/>
            <person name="Spatafora J."/>
            <person name="Crous P."/>
            <person name="Grigoriev I."/>
        </authorList>
    </citation>
    <scope>NUCLEOTIDE SEQUENCE</scope>
    <source>
        <strain evidence="2">CBS 122368</strain>
    </source>
</reference>
<dbReference type="Proteomes" id="UP000800094">
    <property type="component" value="Unassembled WGS sequence"/>
</dbReference>
<organism evidence="2 3">
    <name type="scientific">Trematosphaeria pertusa</name>
    <dbReference type="NCBI Taxonomy" id="390896"/>
    <lineage>
        <taxon>Eukaryota</taxon>
        <taxon>Fungi</taxon>
        <taxon>Dikarya</taxon>
        <taxon>Ascomycota</taxon>
        <taxon>Pezizomycotina</taxon>
        <taxon>Dothideomycetes</taxon>
        <taxon>Pleosporomycetidae</taxon>
        <taxon>Pleosporales</taxon>
        <taxon>Massarineae</taxon>
        <taxon>Trematosphaeriaceae</taxon>
        <taxon>Trematosphaeria</taxon>
    </lineage>
</organism>
<dbReference type="AlphaFoldDB" id="A0A6A6HTD4"/>
<keyword evidence="3" id="KW-1185">Reference proteome</keyword>
<feature type="non-terminal residue" evidence="2">
    <location>
        <position position="1"/>
    </location>
</feature>
<sequence>QPSSMCNSVSDNSPVDNRATNPGRAQYVTPPSSFIGPLTPPATDERFPQTERILAHFRDIQSGHRKLCGEQTWIQFSLADGEFDEIERRLEGDPDLNRYVRDKIRYDYDDRTRHFVIRMLSDIHETFREALHQEIWRWINRLAARQDNVGAPSYKFPPIAPDTDSSIDPDTPAEVDAAQATHTPDIPFRHEEDALPGTIIEVAYSQASKDLRRLAYAYLVHSNAAVQVVFGFDLKDGPTGKATFLVWRSKDEGDVLSMVTKYYQHEFRGMNGEPTSHDPLCFRLKDFAMDETAKEILGDDDAELSITMDQLCAFLSKAEKKVEDKKRGELRIKRTVVGKRKLPLEEIFG</sequence>
<dbReference type="GeneID" id="54577735"/>
<evidence type="ECO:0000313" key="2">
    <source>
        <dbReference type="EMBL" id="KAF2241376.1"/>
    </source>
</evidence>
<dbReference type="OrthoDB" id="3777810at2759"/>
<name>A0A6A6HTD4_9PLEO</name>
<feature type="region of interest" description="Disordered" evidence="1">
    <location>
        <begin position="1"/>
        <end position="42"/>
    </location>
</feature>
<gene>
    <name evidence="2" type="ORF">BU26DRAFT_440644</name>
</gene>
<evidence type="ECO:0000313" key="3">
    <source>
        <dbReference type="Proteomes" id="UP000800094"/>
    </source>
</evidence>
<feature type="compositionally biased region" description="Polar residues" evidence="1">
    <location>
        <begin position="1"/>
        <end position="20"/>
    </location>
</feature>
<dbReference type="RefSeq" id="XP_033676380.1">
    <property type="nucleotide sequence ID" value="XM_033824405.1"/>
</dbReference>
<evidence type="ECO:0000256" key="1">
    <source>
        <dbReference type="SAM" id="MobiDB-lite"/>
    </source>
</evidence>
<proteinExistence type="predicted"/>
<protein>
    <submittedName>
        <fullName evidence="2">Uncharacterized protein</fullName>
    </submittedName>
</protein>
<accession>A0A6A6HTD4</accession>
<dbReference type="EMBL" id="ML987212">
    <property type="protein sequence ID" value="KAF2241376.1"/>
    <property type="molecule type" value="Genomic_DNA"/>
</dbReference>